<dbReference type="PANTHER" id="PTHR31828:SF1">
    <property type="entry name" value="PHOSPHOLIPASE A1-IIGAMMA"/>
    <property type="match status" value="1"/>
</dbReference>
<keyword evidence="3 5" id="KW-0442">Lipid degradation</keyword>
<dbReference type="EMBL" id="JBCGBO010000002">
    <property type="protein sequence ID" value="KAK9221645.1"/>
    <property type="molecule type" value="Genomic_DNA"/>
</dbReference>
<organism evidence="7 8">
    <name type="scientific">Citrus x changshan-huyou</name>
    <dbReference type="NCBI Taxonomy" id="2935761"/>
    <lineage>
        <taxon>Eukaryota</taxon>
        <taxon>Viridiplantae</taxon>
        <taxon>Streptophyta</taxon>
        <taxon>Embryophyta</taxon>
        <taxon>Tracheophyta</taxon>
        <taxon>Spermatophyta</taxon>
        <taxon>Magnoliopsida</taxon>
        <taxon>eudicotyledons</taxon>
        <taxon>Gunneridae</taxon>
        <taxon>Pentapetalae</taxon>
        <taxon>rosids</taxon>
        <taxon>malvids</taxon>
        <taxon>Sapindales</taxon>
        <taxon>Rutaceae</taxon>
        <taxon>Aurantioideae</taxon>
        <taxon>Citrus</taxon>
    </lineage>
</organism>
<evidence type="ECO:0000256" key="1">
    <source>
        <dbReference type="ARBA" id="ARBA00010701"/>
    </source>
</evidence>
<comment type="caution">
    <text evidence="7">The sequence shown here is derived from an EMBL/GenBank/DDBJ whole genome shotgun (WGS) entry which is preliminary data.</text>
</comment>
<dbReference type="InterPro" id="IPR029058">
    <property type="entry name" value="AB_hydrolase_fold"/>
</dbReference>
<keyword evidence="4 5" id="KW-0443">Lipid metabolism</keyword>
<dbReference type="InterPro" id="IPR033556">
    <property type="entry name" value="PLA"/>
</dbReference>
<protein>
    <recommendedName>
        <fullName evidence="5">Phospholipase A1</fullName>
        <ecNumber evidence="5">3.1.1.-</ecNumber>
    </recommendedName>
</protein>
<dbReference type="PANTHER" id="PTHR31828">
    <property type="entry name" value="PHOSPHOLIPASE A1-IIGAMMA"/>
    <property type="match status" value="1"/>
</dbReference>
<gene>
    <name evidence="7" type="ORF">WN944_010072</name>
</gene>
<name>A0AAP0MTE7_9ROSI</name>
<evidence type="ECO:0000259" key="6">
    <source>
        <dbReference type="Pfam" id="PF01764"/>
    </source>
</evidence>
<dbReference type="GO" id="GO:0016042">
    <property type="term" value="P:lipid catabolic process"/>
    <property type="evidence" value="ECO:0007669"/>
    <property type="project" value="UniProtKB-UniRule"/>
</dbReference>
<dbReference type="Pfam" id="PF01764">
    <property type="entry name" value="Lipase_3"/>
    <property type="match status" value="1"/>
</dbReference>
<evidence type="ECO:0000313" key="7">
    <source>
        <dbReference type="EMBL" id="KAK9221645.1"/>
    </source>
</evidence>
<dbReference type="InterPro" id="IPR002921">
    <property type="entry name" value="Fungal_lipase-type"/>
</dbReference>
<dbReference type="GO" id="GO:0008970">
    <property type="term" value="F:phospholipase A1 activity"/>
    <property type="evidence" value="ECO:0007669"/>
    <property type="project" value="UniProtKB-UniRule"/>
</dbReference>
<feature type="domain" description="Fungal lipase-type" evidence="6">
    <location>
        <begin position="114"/>
        <end position="196"/>
    </location>
</feature>
<accession>A0AAP0MTE7</accession>
<evidence type="ECO:0000313" key="8">
    <source>
        <dbReference type="Proteomes" id="UP001428341"/>
    </source>
</evidence>
<reference evidence="7 8" key="1">
    <citation type="submission" date="2024-05" db="EMBL/GenBank/DDBJ databases">
        <title>Haplotype-resolved chromosome-level genome assembly of Huyou (Citrus changshanensis).</title>
        <authorList>
            <person name="Miao C."/>
            <person name="Chen W."/>
            <person name="Wu Y."/>
            <person name="Wang L."/>
            <person name="Zhao S."/>
            <person name="Grierson D."/>
            <person name="Xu C."/>
            <person name="Chen K."/>
        </authorList>
    </citation>
    <scope>NUCLEOTIDE SEQUENCE [LARGE SCALE GENOMIC DNA]</scope>
    <source>
        <strain evidence="7">01-14</strain>
        <tissue evidence="7">Leaf</tissue>
    </source>
</reference>
<comment type="similarity">
    <text evidence="1 5">Belongs to the AB hydrolase superfamily. Lipase family.</text>
</comment>
<dbReference type="AlphaFoldDB" id="A0AAP0MTE7"/>
<evidence type="ECO:0000256" key="4">
    <source>
        <dbReference type="ARBA" id="ARBA00023098"/>
    </source>
</evidence>
<sequence>MIGSIKEKWRVLSGNDNWKDLLDPLDIDLRRYIIHYGERAQQPMVHSIEVRRQSMLGIVNLEGKISSPEWVNTKAIHLSTRSPSSFTRRLVFHFPPYLFSSHYPGSVGTRNQTGSASEVFPKATSVKVHRGWLSVYCSSDEKCAREQVLDEVERLLGVYDAEEEEVSKTITSHTIGAALSLLNAADIVVNGFQQAEGFSQYIFMELPELKQSKGGFKLEVKQDIALVNKRMDVLKEDYLVPGKWSCLENTGMVQGEDGNWKLEDHEIEDGDGI</sequence>
<comment type="function">
    <text evidence="5">Acylhydrolase that catalyzes the hydrolysis of phospholipids at the sn-1 position.</text>
</comment>
<keyword evidence="2 5" id="KW-0378">Hydrolase</keyword>
<keyword evidence="8" id="KW-1185">Reference proteome</keyword>
<dbReference type="Proteomes" id="UP001428341">
    <property type="component" value="Unassembled WGS sequence"/>
</dbReference>
<evidence type="ECO:0000256" key="2">
    <source>
        <dbReference type="ARBA" id="ARBA00022801"/>
    </source>
</evidence>
<evidence type="ECO:0000256" key="5">
    <source>
        <dbReference type="RuleBase" id="RU367093"/>
    </source>
</evidence>
<dbReference type="EC" id="3.1.1.-" evidence="5"/>
<dbReference type="Gene3D" id="3.40.50.1820">
    <property type="entry name" value="alpha/beta hydrolase"/>
    <property type="match status" value="2"/>
</dbReference>
<proteinExistence type="inferred from homology"/>
<evidence type="ECO:0000256" key="3">
    <source>
        <dbReference type="ARBA" id="ARBA00022963"/>
    </source>
</evidence>